<name>G9NA15_HYPVG</name>
<dbReference type="eggNOG" id="ENOG502S92A">
    <property type="taxonomic scope" value="Eukaryota"/>
</dbReference>
<dbReference type="PANTHER" id="PTHR40623:SF2">
    <property type="entry name" value="INTEGRAL MEMBRANE PROTEIN"/>
    <property type="match status" value="1"/>
</dbReference>
<dbReference type="GeneID" id="25794000"/>
<evidence type="ECO:0000313" key="2">
    <source>
        <dbReference type="EMBL" id="EHK16782.1"/>
    </source>
</evidence>
<dbReference type="AlphaFoldDB" id="G9NA15"/>
<gene>
    <name evidence="2" type="ORF">TRIVIDRAFT_41337</name>
</gene>
<dbReference type="PANTHER" id="PTHR40623">
    <property type="entry name" value="INTEGRAL MEMBRANE PROTEIN"/>
    <property type="match status" value="1"/>
</dbReference>
<evidence type="ECO:0000256" key="1">
    <source>
        <dbReference type="SAM" id="Phobius"/>
    </source>
</evidence>
<keyword evidence="3" id="KW-1185">Reference proteome</keyword>
<dbReference type="Proteomes" id="UP000007115">
    <property type="component" value="Unassembled WGS sequence"/>
</dbReference>
<sequence>MGAFFIGWQLWEEMTFVLACCIVLVFAFGLVRLWWTNRKIARLELIDEERRVRLAEMRYCGINARGINDIPFGVRAIQKGIQVEGIWISRPNTPDASHVTASPTLVG</sequence>
<organism evidence="2 3">
    <name type="scientific">Hypocrea virens (strain Gv29-8 / FGSC 10586)</name>
    <name type="common">Gliocladium virens</name>
    <name type="synonym">Trichoderma virens</name>
    <dbReference type="NCBI Taxonomy" id="413071"/>
    <lineage>
        <taxon>Eukaryota</taxon>
        <taxon>Fungi</taxon>
        <taxon>Dikarya</taxon>
        <taxon>Ascomycota</taxon>
        <taxon>Pezizomycotina</taxon>
        <taxon>Sordariomycetes</taxon>
        <taxon>Hypocreomycetidae</taxon>
        <taxon>Hypocreales</taxon>
        <taxon>Hypocreaceae</taxon>
        <taxon>Trichoderma</taxon>
    </lineage>
</organism>
<keyword evidence="1" id="KW-0812">Transmembrane</keyword>
<keyword evidence="1" id="KW-1133">Transmembrane helix</keyword>
<dbReference type="OMA" id="WELWEKM"/>
<dbReference type="OrthoDB" id="5426165at2759"/>
<feature type="non-terminal residue" evidence="2">
    <location>
        <position position="107"/>
    </location>
</feature>
<accession>G9NA15</accession>
<dbReference type="RefSeq" id="XP_013950978.1">
    <property type="nucleotide sequence ID" value="XM_014095503.1"/>
</dbReference>
<dbReference type="InParanoid" id="G9NA15"/>
<dbReference type="STRING" id="413071.G9NA15"/>
<comment type="caution">
    <text evidence="2">The sequence shown here is derived from an EMBL/GenBank/DDBJ whole genome shotgun (WGS) entry which is preliminary data.</text>
</comment>
<keyword evidence="1" id="KW-0472">Membrane</keyword>
<dbReference type="HOGENOM" id="CLU_156962_0_0_1"/>
<evidence type="ECO:0000313" key="3">
    <source>
        <dbReference type="Proteomes" id="UP000007115"/>
    </source>
</evidence>
<feature type="transmembrane region" description="Helical" evidence="1">
    <location>
        <begin position="14"/>
        <end position="35"/>
    </location>
</feature>
<protein>
    <submittedName>
        <fullName evidence="2">Uncharacterized protein</fullName>
    </submittedName>
</protein>
<reference evidence="2 3" key="1">
    <citation type="journal article" date="2011" name="Genome Biol.">
        <title>Comparative genome sequence analysis underscores mycoparasitism as the ancestral life style of Trichoderma.</title>
        <authorList>
            <person name="Kubicek C.P."/>
            <person name="Herrera-Estrella A."/>
            <person name="Seidl-Seiboth V."/>
            <person name="Martinez D.A."/>
            <person name="Druzhinina I.S."/>
            <person name="Thon M."/>
            <person name="Zeilinger S."/>
            <person name="Casas-Flores S."/>
            <person name="Horwitz B.A."/>
            <person name="Mukherjee P.K."/>
            <person name="Mukherjee M."/>
            <person name="Kredics L."/>
            <person name="Alcaraz L.D."/>
            <person name="Aerts A."/>
            <person name="Antal Z."/>
            <person name="Atanasova L."/>
            <person name="Cervantes-Badillo M.G."/>
            <person name="Challacombe J."/>
            <person name="Chertkov O."/>
            <person name="McCluskey K."/>
            <person name="Coulpier F."/>
            <person name="Deshpande N."/>
            <person name="von Doehren H."/>
            <person name="Ebbole D.J."/>
            <person name="Esquivel-Naranjo E.U."/>
            <person name="Fekete E."/>
            <person name="Flipphi M."/>
            <person name="Glaser F."/>
            <person name="Gomez-Rodriguez E.Y."/>
            <person name="Gruber S."/>
            <person name="Han C."/>
            <person name="Henrissat B."/>
            <person name="Hermosa R."/>
            <person name="Hernandez-Onate M."/>
            <person name="Karaffa L."/>
            <person name="Kosti I."/>
            <person name="Le Crom S."/>
            <person name="Lindquist E."/>
            <person name="Lucas S."/>
            <person name="Luebeck M."/>
            <person name="Luebeck P.S."/>
            <person name="Margeot A."/>
            <person name="Metz B."/>
            <person name="Misra M."/>
            <person name="Nevalainen H."/>
            <person name="Omann M."/>
            <person name="Packer N."/>
            <person name="Perrone G."/>
            <person name="Uresti-Rivera E.E."/>
            <person name="Salamov A."/>
            <person name="Schmoll M."/>
            <person name="Seiboth B."/>
            <person name="Shapiro H."/>
            <person name="Sukno S."/>
            <person name="Tamayo-Ramos J.A."/>
            <person name="Tisch D."/>
            <person name="Wiest A."/>
            <person name="Wilkinson H.H."/>
            <person name="Zhang M."/>
            <person name="Coutinho P.M."/>
            <person name="Kenerley C.M."/>
            <person name="Monte E."/>
            <person name="Baker S.E."/>
            <person name="Grigoriev I.V."/>
        </authorList>
    </citation>
    <scope>NUCLEOTIDE SEQUENCE [LARGE SCALE GENOMIC DNA]</scope>
    <source>
        <strain evidence="3">Gv29-8 / FGSC 10586</strain>
    </source>
</reference>
<proteinExistence type="predicted"/>
<dbReference type="VEuPathDB" id="FungiDB:TRIVIDRAFT_41337"/>
<dbReference type="EMBL" id="ABDF02000090">
    <property type="protein sequence ID" value="EHK16782.1"/>
    <property type="molecule type" value="Genomic_DNA"/>
</dbReference>